<sequence>MPMSDSYDKCVQIAELGDKCINSNKRCRGNSRCDVTLGCVCQSGYNRYGNLCIPREPLGKRKAYIGESCNDTSDCLNNYHLECVQNRCACARGFKPPDQSTTDAYPFSPLVCVNDNFKLGTTTTATTMNTLSLITKRSQGSSVEATISPTENTIGLMTTFQATGITTSYQISSSISSNSQIFNSPIVSSSMSSSTDVMSSRVDISTRATTQTLNTGQPTQTTVNHISPSSVKEPSSKDVVSSSESQEFHTYSSSFLASSSSDVKSTSVTSSLATQIFSSSIETTSVNLMTTSLMPVPSTFKSSISSRISSSAESFYQSNILSSVEMTTSTLVISEYEISSSLENILPSESYSTSSSSNIIRKSTSILSSELSLDQAVSATKSTTTSIMDPSLLTPSSHSYQFTHSSSSSSTMPSVTSTYPVPMSSSVLLSSVMISTTTQITNTSVPPVNSPCEHGVICPNNAVCTETSCGRKCVCKNGYAPDQNNNCAKVVTLGQDCGSDKICMGPKATCEDGKCQCLHGYKPDETNTRCKKSTSWFIEFPLLMEECSIFFKECHNAFEQECRKDKCTCREGLRKKTLIEMKKSYKSYKQCLNETDTEGIQIMQGVIIGGGLLVVFLIAGLITMVLCIRYKRRIGDMRSETSSIVSLDRCSEGKYSFRIPRPFATPILYARTGETDTDAMSFQNTAYDSERERLRDEEHKSINGTMARGFNLKSEDIEFKFYEDDKENKEDK</sequence>
<dbReference type="Proteomes" id="UP001186944">
    <property type="component" value="Unassembled WGS sequence"/>
</dbReference>
<dbReference type="SMART" id="SM00181">
    <property type="entry name" value="EGF"/>
    <property type="match status" value="5"/>
</dbReference>
<dbReference type="PANTHER" id="PTHR39069">
    <property type="entry name" value="ECDYSONE-INDUCIBLE GENE E1, ISOFORM A"/>
    <property type="match status" value="1"/>
</dbReference>
<evidence type="ECO:0000313" key="5">
    <source>
        <dbReference type="Proteomes" id="UP001186944"/>
    </source>
</evidence>
<feature type="compositionally biased region" description="Polar residues" evidence="1">
    <location>
        <begin position="209"/>
        <end position="226"/>
    </location>
</feature>
<keyword evidence="2" id="KW-0812">Transmembrane</keyword>
<keyword evidence="5" id="KW-1185">Reference proteome</keyword>
<comment type="caution">
    <text evidence="4">The sequence shown here is derived from an EMBL/GenBank/DDBJ whole genome shotgun (WGS) entry which is preliminary data.</text>
</comment>
<evidence type="ECO:0000256" key="1">
    <source>
        <dbReference type="SAM" id="MobiDB-lite"/>
    </source>
</evidence>
<name>A0AA88YJA1_PINIB</name>
<reference evidence="4" key="1">
    <citation type="submission" date="2019-08" db="EMBL/GenBank/DDBJ databases">
        <title>The improved chromosome-level genome for the pearl oyster Pinctada fucata martensii using PacBio sequencing and Hi-C.</title>
        <authorList>
            <person name="Zheng Z."/>
        </authorList>
    </citation>
    <scope>NUCLEOTIDE SEQUENCE</scope>
    <source>
        <strain evidence="4">ZZ-2019</strain>
        <tissue evidence="4">Adductor muscle</tissue>
    </source>
</reference>
<accession>A0AA88YJA1</accession>
<dbReference type="Pfam" id="PF01683">
    <property type="entry name" value="EB"/>
    <property type="match status" value="1"/>
</dbReference>
<dbReference type="InterPro" id="IPR000742">
    <property type="entry name" value="EGF"/>
</dbReference>
<dbReference type="EMBL" id="VSWD01000006">
    <property type="protein sequence ID" value="KAK3100524.1"/>
    <property type="molecule type" value="Genomic_DNA"/>
</dbReference>
<gene>
    <name evidence="4" type="ORF">FSP39_021290</name>
</gene>
<evidence type="ECO:0000259" key="3">
    <source>
        <dbReference type="PROSITE" id="PS01186"/>
    </source>
</evidence>
<feature type="transmembrane region" description="Helical" evidence="2">
    <location>
        <begin position="602"/>
        <end position="628"/>
    </location>
</feature>
<dbReference type="PROSITE" id="PS01186">
    <property type="entry name" value="EGF_2"/>
    <property type="match status" value="1"/>
</dbReference>
<protein>
    <recommendedName>
        <fullName evidence="3">EGF-like domain-containing protein</fullName>
    </recommendedName>
</protein>
<dbReference type="InterPro" id="IPR006149">
    <property type="entry name" value="EB_dom"/>
</dbReference>
<feature type="region of interest" description="Disordered" evidence="1">
    <location>
        <begin position="209"/>
        <end position="243"/>
    </location>
</feature>
<organism evidence="4 5">
    <name type="scientific">Pinctada imbricata</name>
    <name type="common">Atlantic pearl-oyster</name>
    <name type="synonym">Pinctada martensii</name>
    <dbReference type="NCBI Taxonomy" id="66713"/>
    <lineage>
        <taxon>Eukaryota</taxon>
        <taxon>Metazoa</taxon>
        <taxon>Spiralia</taxon>
        <taxon>Lophotrochozoa</taxon>
        <taxon>Mollusca</taxon>
        <taxon>Bivalvia</taxon>
        <taxon>Autobranchia</taxon>
        <taxon>Pteriomorphia</taxon>
        <taxon>Pterioida</taxon>
        <taxon>Pterioidea</taxon>
        <taxon>Pteriidae</taxon>
        <taxon>Pinctada</taxon>
    </lineage>
</organism>
<feature type="domain" description="EGF-like" evidence="3">
    <location>
        <begin position="39"/>
        <end position="52"/>
    </location>
</feature>
<keyword evidence="2" id="KW-1133">Transmembrane helix</keyword>
<dbReference type="AlphaFoldDB" id="A0AA88YJA1"/>
<feature type="compositionally biased region" description="Low complexity" evidence="1">
    <location>
        <begin position="227"/>
        <end position="243"/>
    </location>
</feature>
<keyword evidence="2" id="KW-0472">Membrane</keyword>
<proteinExistence type="predicted"/>
<dbReference type="PANTHER" id="PTHR39069:SF8">
    <property type="entry name" value="FI17111P1"/>
    <property type="match status" value="1"/>
</dbReference>
<evidence type="ECO:0000313" key="4">
    <source>
        <dbReference type="EMBL" id="KAK3100524.1"/>
    </source>
</evidence>
<evidence type="ECO:0000256" key="2">
    <source>
        <dbReference type="SAM" id="Phobius"/>
    </source>
</evidence>